<feature type="short sequence motif" description="Q motif" evidence="8">
    <location>
        <begin position="125"/>
        <end position="153"/>
    </location>
</feature>
<evidence type="ECO:0000256" key="2">
    <source>
        <dbReference type="ARBA" id="ARBA00022741"/>
    </source>
</evidence>
<dbReference type="InterPro" id="IPR044763">
    <property type="entry name" value="Ded1/Dbp1_DEADc"/>
</dbReference>
<dbReference type="FunFam" id="3.40.50.300:FF:000397">
    <property type="entry name" value="Probable ATP-dependent RNA helicase DDX4"/>
    <property type="match status" value="1"/>
</dbReference>
<dbReference type="CDD" id="cd17967">
    <property type="entry name" value="DEADc_DDX3_DDX4"/>
    <property type="match status" value="1"/>
</dbReference>
<dbReference type="PROSITE" id="PS51192">
    <property type="entry name" value="HELICASE_ATP_BIND_1"/>
    <property type="match status" value="1"/>
</dbReference>
<feature type="domain" description="Helicase C-terminal" evidence="11">
    <location>
        <begin position="368"/>
        <end position="493"/>
    </location>
</feature>
<evidence type="ECO:0000259" key="11">
    <source>
        <dbReference type="PROSITE" id="PS51194"/>
    </source>
</evidence>
<dbReference type="InterPro" id="IPR014014">
    <property type="entry name" value="RNA_helicase_DEAD_Q_motif"/>
</dbReference>
<evidence type="ECO:0000256" key="6">
    <source>
        <dbReference type="ARBA" id="ARBA00022884"/>
    </source>
</evidence>
<sequence length="493" mass="55051">MFHVRVFGFFGQFQHLKLNEAPQKFGDGPFFFQSNQYLKGDPLFYHSASLPSSNTANHNNFRRHYRNTNNNNSTNNNVGSGTWKSNFKTEEELFGAAKATINMQLYDSIPVKQSGPDWTAIDPLASFSDVELHQILMDNIERAQYTHPTPVQKYALPIVLAKRDLMACAQTGSGKTAAFLLPILHMMLQPNVSDEVEDSTPTPSGMTCPSCLILAPTRELSCQIYDEARRFSYHSDLKTCVVYGGAPVSNQMRDLSRGCDLLVATPGRLVDMISREKVTLKSIRFLVLDEADRMLDMGFEPQIRKIVEQTGMPKSDKRQTLMFSATFPTEIQTLAKDFLNSYIFLAVGRVGSTSENISQEVFYISDKDKPELLVRILREKEPQALALVFVETKKGADLLAQYLSRLQFPVSSIHGDRPQADRERALSSFRSGRTPVLIATAVAARGLDIPNVKVFPKVLGVVSFFLPVPLLAHFSLFSPISLVNSHPLSQGNC</sequence>
<dbReference type="Proteomes" id="UP000281553">
    <property type="component" value="Unassembled WGS sequence"/>
</dbReference>
<evidence type="ECO:0000256" key="7">
    <source>
        <dbReference type="ARBA" id="ARBA00047984"/>
    </source>
</evidence>
<proteinExistence type="inferred from homology"/>
<dbReference type="PROSITE" id="PS51194">
    <property type="entry name" value="HELICASE_CTER"/>
    <property type="match status" value="1"/>
</dbReference>
<dbReference type="PANTHER" id="PTHR47958">
    <property type="entry name" value="ATP-DEPENDENT RNA HELICASE DBP3"/>
    <property type="match status" value="1"/>
</dbReference>
<evidence type="ECO:0000256" key="3">
    <source>
        <dbReference type="ARBA" id="ARBA00022801"/>
    </source>
</evidence>
<keyword evidence="4 9" id="KW-0347">Helicase</keyword>
<dbReference type="Pfam" id="PF00270">
    <property type="entry name" value="DEAD"/>
    <property type="match status" value="1"/>
</dbReference>
<dbReference type="Gene3D" id="3.40.50.300">
    <property type="entry name" value="P-loop containing nucleotide triphosphate hydrolases"/>
    <property type="match status" value="2"/>
</dbReference>
<keyword evidence="2 9" id="KW-0547">Nucleotide-binding</keyword>
<keyword evidence="3 9" id="KW-0378">Hydrolase</keyword>
<keyword evidence="5 9" id="KW-0067">ATP-binding</keyword>
<dbReference type="InterPro" id="IPR011545">
    <property type="entry name" value="DEAD/DEAH_box_helicase_dom"/>
</dbReference>
<feature type="domain" description="DEAD-box RNA helicase Q" evidence="12">
    <location>
        <begin position="125"/>
        <end position="153"/>
    </location>
</feature>
<dbReference type="SMART" id="SM00487">
    <property type="entry name" value="DEXDc"/>
    <property type="match status" value="1"/>
</dbReference>
<protein>
    <recommendedName>
        <fullName evidence="1">RNA helicase</fullName>
        <ecNumber evidence="1">3.6.4.13</ecNumber>
    </recommendedName>
</protein>
<dbReference type="GO" id="GO:0003723">
    <property type="term" value="F:RNA binding"/>
    <property type="evidence" value="ECO:0007669"/>
    <property type="project" value="UniProtKB-KW"/>
</dbReference>
<dbReference type="InterPro" id="IPR001650">
    <property type="entry name" value="Helicase_C-like"/>
</dbReference>
<feature type="domain" description="Helicase ATP-binding" evidence="10">
    <location>
        <begin position="156"/>
        <end position="345"/>
    </location>
</feature>
<dbReference type="Pfam" id="PF00271">
    <property type="entry name" value="Helicase_C"/>
    <property type="match status" value="1"/>
</dbReference>
<evidence type="ECO:0000259" key="12">
    <source>
        <dbReference type="PROSITE" id="PS51195"/>
    </source>
</evidence>
<reference evidence="13 14" key="1">
    <citation type="submission" date="2018-11" db="EMBL/GenBank/DDBJ databases">
        <authorList>
            <consortium name="Pathogen Informatics"/>
        </authorList>
    </citation>
    <scope>NUCLEOTIDE SEQUENCE [LARGE SCALE GENOMIC DNA]</scope>
</reference>
<organism evidence="13 14">
    <name type="scientific">Dibothriocephalus latus</name>
    <name type="common">Fish tapeworm</name>
    <name type="synonym">Diphyllobothrium latum</name>
    <dbReference type="NCBI Taxonomy" id="60516"/>
    <lineage>
        <taxon>Eukaryota</taxon>
        <taxon>Metazoa</taxon>
        <taxon>Spiralia</taxon>
        <taxon>Lophotrochozoa</taxon>
        <taxon>Platyhelminthes</taxon>
        <taxon>Cestoda</taxon>
        <taxon>Eucestoda</taxon>
        <taxon>Diphyllobothriidea</taxon>
        <taxon>Diphyllobothriidae</taxon>
        <taxon>Dibothriocephalus</taxon>
    </lineage>
</organism>
<gene>
    <name evidence="13" type="ORF">DILT_LOCUS4486</name>
</gene>
<dbReference type="SUPFAM" id="SSF52540">
    <property type="entry name" value="P-loop containing nucleoside triphosphate hydrolases"/>
    <property type="match status" value="2"/>
</dbReference>
<name>A0A3P7KUN8_DIBLA</name>
<dbReference type="InterPro" id="IPR027417">
    <property type="entry name" value="P-loop_NTPase"/>
</dbReference>
<comment type="catalytic activity">
    <reaction evidence="7">
        <text>ATP + H2O = ADP + phosphate + H(+)</text>
        <dbReference type="Rhea" id="RHEA:13065"/>
        <dbReference type="ChEBI" id="CHEBI:15377"/>
        <dbReference type="ChEBI" id="CHEBI:15378"/>
        <dbReference type="ChEBI" id="CHEBI:30616"/>
        <dbReference type="ChEBI" id="CHEBI:43474"/>
        <dbReference type="ChEBI" id="CHEBI:456216"/>
        <dbReference type="EC" id="3.6.4.13"/>
    </reaction>
</comment>
<dbReference type="OrthoDB" id="196131at2759"/>
<dbReference type="AlphaFoldDB" id="A0A3P7KUN8"/>
<evidence type="ECO:0000256" key="5">
    <source>
        <dbReference type="ARBA" id="ARBA00022840"/>
    </source>
</evidence>
<evidence type="ECO:0000256" key="4">
    <source>
        <dbReference type="ARBA" id="ARBA00022806"/>
    </source>
</evidence>
<dbReference type="GO" id="GO:0003724">
    <property type="term" value="F:RNA helicase activity"/>
    <property type="evidence" value="ECO:0007669"/>
    <property type="project" value="UniProtKB-EC"/>
</dbReference>
<dbReference type="InterPro" id="IPR014001">
    <property type="entry name" value="Helicase_ATP-bd"/>
</dbReference>
<evidence type="ECO:0000313" key="14">
    <source>
        <dbReference type="Proteomes" id="UP000281553"/>
    </source>
</evidence>
<evidence type="ECO:0000256" key="8">
    <source>
        <dbReference type="PROSITE-ProRule" id="PRU00552"/>
    </source>
</evidence>
<evidence type="ECO:0000259" key="10">
    <source>
        <dbReference type="PROSITE" id="PS51192"/>
    </source>
</evidence>
<dbReference type="SMART" id="SM00490">
    <property type="entry name" value="HELICc"/>
    <property type="match status" value="1"/>
</dbReference>
<dbReference type="InterPro" id="IPR000629">
    <property type="entry name" value="RNA-helicase_DEAD-box_CS"/>
</dbReference>
<dbReference type="EMBL" id="UYRU01045559">
    <property type="protein sequence ID" value="VDN08655.1"/>
    <property type="molecule type" value="Genomic_DNA"/>
</dbReference>
<dbReference type="PROSITE" id="PS51195">
    <property type="entry name" value="Q_MOTIF"/>
    <property type="match status" value="1"/>
</dbReference>
<keyword evidence="6" id="KW-0694">RNA-binding</keyword>
<dbReference type="GO" id="GO:0016787">
    <property type="term" value="F:hydrolase activity"/>
    <property type="evidence" value="ECO:0007669"/>
    <property type="project" value="UniProtKB-KW"/>
</dbReference>
<keyword evidence="14" id="KW-1185">Reference proteome</keyword>
<dbReference type="GO" id="GO:0005524">
    <property type="term" value="F:ATP binding"/>
    <property type="evidence" value="ECO:0007669"/>
    <property type="project" value="UniProtKB-KW"/>
</dbReference>
<dbReference type="PROSITE" id="PS00039">
    <property type="entry name" value="DEAD_ATP_HELICASE"/>
    <property type="match status" value="1"/>
</dbReference>
<accession>A0A3P7KUN8</accession>
<evidence type="ECO:0000256" key="1">
    <source>
        <dbReference type="ARBA" id="ARBA00012552"/>
    </source>
</evidence>
<dbReference type="EC" id="3.6.4.13" evidence="1"/>
<comment type="similarity">
    <text evidence="9">Belongs to the DEAD box helicase family.</text>
</comment>
<dbReference type="CDD" id="cd18787">
    <property type="entry name" value="SF2_C_DEAD"/>
    <property type="match status" value="1"/>
</dbReference>
<evidence type="ECO:0000256" key="9">
    <source>
        <dbReference type="RuleBase" id="RU000492"/>
    </source>
</evidence>
<evidence type="ECO:0000313" key="13">
    <source>
        <dbReference type="EMBL" id="VDN08655.1"/>
    </source>
</evidence>